<dbReference type="RefSeq" id="WP_376734326.1">
    <property type="nucleotide sequence ID" value="NZ_JAYMRP010000023.1"/>
</dbReference>
<dbReference type="InterPro" id="IPR000073">
    <property type="entry name" value="AB_hydrolase_1"/>
</dbReference>
<dbReference type="SUPFAM" id="SSF53474">
    <property type="entry name" value="alpha/beta-Hydrolases"/>
    <property type="match status" value="1"/>
</dbReference>
<dbReference type="GO" id="GO:0016787">
    <property type="term" value="F:hydrolase activity"/>
    <property type="evidence" value="ECO:0007669"/>
    <property type="project" value="UniProtKB-KW"/>
</dbReference>
<keyword evidence="2" id="KW-0378">Hydrolase</keyword>
<protein>
    <submittedName>
        <fullName evidence="2">Alpha/beta fold hydrolase</fullName>
    </submittedName>
</protein>
<dbReference type="Gene3D" id="3.40.50.1820">
    <property type="entry name" value="alpha/beta hydrolase"/>
    <property type="match status" value="1"/>
</dbReference>
<dbReference type="Pfam" id="PF00561">
    <property type="entry name" value="Abhydrolase_1"/>
    <property type="match status" value="1"/>
</dbReference>
<proteinExistence type="predicted"/>
<keyword evidence="3" id="KW-1185">Reference proteome</keyword>
<organism evidence="2 3">
    <name type="scientific">Streptomyces broussonetiae</name>
    <dbReference type="NCBI Taxonomy" id="2686304"/>
    <lineage>
        <taxon>Bacteria</taxon>
        <taxon>Bacillati</taxon>
        <taxon>Actinomycetota</taxon>
        <taxon>Actinomycetes</taxon>
        <taxon>Kitasatosporales</taxon>
        <taxon>Streptomycetaceae</taxon>
        <taxon>Streptomyces</taxon>
    </lineage>
</organism>
<comment type="caution">
    <text evidence="2">The sequence shown here is derived from an EMBL/GenBank/DDBJ whole genome shotgun (WGS) entry which is preliminary data.</text>
</comment>
<accession>A0ABV5EG35</accession>
<name>A0ABV5EG35_9ACTN</name>
<sequence length="369" mass="39179">MIPHPELLRFALPHAHAQGVPGDVLHRLAHRLADDPKDEGPGTWTHEWSSLAGAAEARGRDRDAVRAYAMARFPYVDGPARQAAQDASVAAFDRWRKRVRGISRLDLPHGDSGFACWAAGLSHRERLPLVLVVGGLTGTKEQWAPVLADAGRLGAAVVVTELPGVGENSLTYGTDSTGMLTSLLDLLGRAADASRTCVVGLSLGGHLALRHALTDDRVRGLVTVGAPVRDLFTRLAAGAPPPRLVRLTLSQVTRTPVDRLPAALGDWALTDDELAGLRAPVAYVASRGDEVAPYADAELLRRTVPRLRLVENDVLGAAPERAAETRLWLLAQALRSAGTAGGVRRAASARVRALRVRRRLAGASAGAAV</sequence>
<feature type="domain" description="AB hydrolase-1" evidence="1">
    <location>
        <begin position="128"/>
        <end position="226"/>
    </location>
</feature>
<evidence type="ECO:0000313" key="3">
    <source>
        <dbReference type="Proteomes" id="UP001585080"/>
    </source>
</evidence>
<evidence type="ECO:0000313" key="2">
    <source>
        <dbReference type="EMBL" id="MFB8775741.1"/>
    </source>
</evidence>
<reference evidence="2 3" key="1">
    <citation type="submission" date="2024-01" db="EMBL/GenBank/DDBJ databases">
        <title>Genome mining of biosynthetic gene clusters to explore secondary metabolites of Streptomyces sp.</title>
        <authorList>
            <person name="Baig A."/>
            <person name="Ajitkumar Shintre N."/>
            <person name="Kumar H."/>
            <person name="Anbarasu A."/>
            <person name="Ramaiah S."/>
        </authorList>
    </citation>
    <scope>NUCLEOTIDE SEQUENCE [LARGE SCALE GENOMIC DNA]</scope>
    <source>
        <strain evidence="2 3">A57</strain>
    </source>
</reference>
<dbReference type="EMBL" id="JAYMRP010000023">
    <property type="protein sequence ID" value="MFB8775741.1"/>
    <property type="molecule type" value="Genomic_DNA"/>
</dbReference>
<dbReference type="InterPro" id="IPR029058">
    <property type="entry name" value="AB_hydrolase_fold"/>
</dbReference>
<dbReference type="Proteomes" id="UP001585080">
    <property type="component" value="Unassembled WGS sequence"/>
</dbReference>
<evidence type="ECO:0000259" key="1">
    <source>
        <dbReference type="Pfam" id="PF00561"/>
    </source>
</evidence>
<gene>
    <name evidence="2" type="ORF">VSS16_23870</name>
</gene>